<reference evidence="4 5" key="1">
    <citation type="submission" date="2012-01" db="EMBL/GenBank/DDBJ databases">
        <title>Improved High-Quality Draft sequence of Metallosphaera yellowstonensis MK1.</title>
        <authorList>
            <consortium name="US DOE Joint Genome Institute"/>
            <person name="Lucas S."/>
            <person name="Han J."/>
            <person name="Cheng J.-F."/>
            <person name="Goodwin L."/>
            <person name="Pitluck S."/>
            <person name="Peters L."/>
            <person name="Teshima H."/>
            <person name="Detter J.C."/>
            <person name="Han C."/>
            <person name="Tapia R."/>
            <person name="Land M."/>
            <person name="Hauser L."/>
            <person name="Kyrpides N."/>
            <person name="Kozubal M."/>
            <person name="Macur R.E."/>
            <person name="Jay Z."/>
            <person name="Inskeep W."/>
            <person name="Woyke T."/>
        </authorList>
    </citation>
    <scope>NUCLEOTIDE SEQUENCE [LARGE SCALE GENOMIC DNA]</scope>
    <source>
        <strain evidence="4 5">MK1</strain>
    </source>
</reference>
<evidence type="ECO:0000256" key="1">
    <source>
        <dbReference type="ARBA" id="ARBA00005254"/>
    </source>
</evidence>
<dbReference type="Proteomes" id="UP000003980">
    <property type="component" value="Unassembled WGS sequence"/>
</dbReference>
<dbReference type="HOGENOM" id="CLU_009834_7_6_2"/>
<proteinExistence type="inferred from homology"/>
<evidence type="ECO:0000256" key="3">
    <source>
        <dbReference type="RuleBase" id="RU003707"/>
    </source>
</evidence>
<dbReference type="AlphaFoldDB" id="H2C971"/>
<dbReference type="EMBL" id="JH597770">
    <property type="protein sequence ID" value="EHP68697.1"/>
    <property type="molecule type" value="Genomic_DNA"/>
</dbReference>
<dbReference type="GO" id="GO:0016836">
    <property type="term" value="F:hydro-lyase activity"/>
    <property type="evidence" value="ECO:0007669"/>
    <property type="project" value="UniProtKB-ARBA"/>
</dbReference>
<keyword evidence="5" id="KW-1185">Reference proteome</keyword>
<dbReference type="CDD" id="cd06558">
    <property type="entry name" value="crotonase-like"/>
    <property type="match status" value="1"/>
</dbReference>
<accession>H2C971</accession>
<dbReference type="Pfam" id="PF00378">
    <property type="entry name" value="ECH_1"/>
    <property type="match status" value="1"/>
</dbReference>
<dbReference type="STRING" id="671065.MetMK1DRAFT_00031420"/>
<dbReference type="InterPro" id="IPR014748">
    <property type="entry name" value="Enoyl-CoA_hydra_C"/>
</dbReference>
<dbReference type="PANTHER" id="PTHR11941:SF54">
    <property type="entry name" value="ENOYL-COA HYDRATASE, MITOCHONDRIAL"/>
    <property type="match status" value="1"/>
</dbReference>
<dbReference type="PANTHER" id="PTHR11941">
    <property type="entry name" value="ENOYL-COA HYDRATASE-RELATED"/>
    <property type="match status" value="1"/>
</dbReference>
<dbReference type="Gene3D" id="1.10.12.10">
    <property type="entry name" value="Lyase 2-enoyl-coa Hydratase, Chain A, domain 2"/>
    <property type="match status" value="1"/>
</dbReference>
<dbReference type="FunFam" id="3.90.226.10:FF:000009">
    <property type="entry name" value="Carnitinyl-CoA dehydratase"/>
    <property type="match status" value="1"/>
</dbReference>
<dbReference type="GO" id="GO:0006635">
    <property type="term" value="P:fatty acid beta-oxidation"/>
    <property type="evidence" value="ECO:0007669"/>
    <property type="project" value="TreeGrafter"/>
</dbReference>
<evidence type="ECO:0000313" key="4">
    <source>
        <dbReference type="EMBL" id="EHP68697.1"/>
    </source>
</evidence>
<dbReference type="Gene3D" id="3.90.226.10">
    <property type="entry name" value="2-enoyl-CoA Hydratase, Chain A, domain 1"/>
    <property type="match status" value="1"/>
</dbReference>
<dbReference type="InterPro" id="IPR018376">
    <property type="entry name" value="Enoyl-CoA_hyd/isom_CS"/>
</dbReference>
<keyword evidence="2" id="KW-0456">Lyase</keyword>
<dbReference type="RefSeq" id="WP_009075396.1">
    <property type="nucleotide sequence ID" value="NZ_JH597770.1"/>
</dbReference>
<dbReference type="SUPFAM" id="SSF52096">
    <property type="entry name" value="ClpP/crotonase"/>
    <property type="match status" value="1"/>
</dbReference>
<comment type="similarity">
    <text evidence="1 3">Belongs to the enoyl-CoA hydratase/isomerase family.</text>
</comment>
<protein>
    <submittedName>
        <fullName evidence="4">Enoyl-CoA hydratase/carnithine racemase</fullName>
    </submittedName>
</protein>
<dbReference type="OrthoDB" id="27846at2157"/>
<dbReference type="eggNOG" id="arCOG00239">
    <property type="taxonomic scope" value="Archaea"/>
</dbReference>
<sequence length="259" mass="28257">MEFETLELKKEGHLAWIILNRPERLNSINGKLLEELQRALTELEADRKVKVLLITGKGKAFCAGADITQFTELNPTEAWKFAKMGREVMTRIENLMKPVIAVINGYALGGGLELALACDIRIASEEAQLGLPEINLGIFPGFGGTQRLTKLVGKGRAVEIMMTGDRIGAKDAEKMGLVNRVVPGSALQEEATKLAEKIAKKSAVALALIKEVVNRGVDAPLQSGLAMESIGWGVAFSTEDKQEGVKAFLEKREPNFKDR</sequence>
<gene>
    <name evidence="4" type="ORF">MetMK1DRAFT_00031420</name>
</gene>
<evidence type="ECO:0000256" key="2">
    <source>
        <dbReference type="ARBA" id="ARBA00023239"/>
    </source>
</evidence>
<evidence type="ECO:0000313" key="5">
    <source>
        <dbReference type="Proteomes" id="UP000003980"/>
    </source>
</evidence>
<dbReference type="InterPro" id="IPR001753">
    <property type="entry name" value="Enoyl-CoA_hydra/iso"/>
</dbReference>
<dbReference type="PROSITE" id="PS00166">
    <property type="entry name" value="ENOYL_COA_HYDRATASE"/>
    <property type="match status" value="1"/>
</dbReference>
<dbReference type="InterPro" id="IPR029045">
    <property type="entry name" value="ClpP/crotonase-like_dom_sf"/>
</dbReference>
<dbReference type="FunFam" id="1.10.12.10:FF:000001">
    <property type="entry name" value="Probable enoyl-CoA hydratase, mitochondrial"/>
    <property type="match status" value="1"/>
</dbReference>
<name>H2C971_9CREN</name>
<organism evidence="4 5">
    <name type="scientific">Metallosphaera yellowstonensis MK1</name>
    <dbReference type="NCBI Taxonomy" id="671065"/>
    <lineage>
        <taxon>Archaea</taxon>
        <taxon>Thermoproteota</taxon>
        <taxon>Thermoprotei</taxon>
        <taxon>Sulfolobales</taxon>
        <taxon>Sulfolobaceae</taxon>
        <taxon>Metallosphaera</taxon>
    </lineage>
</organism>